<dbReference type="InterPro" id="IPR015867">
    <property type="entry name" value="N-reg_PII/ATP_PRibTrfase_C"/>
</dbReference>
<dbReference type="Gene3D" id="3.30.70.120">
    <property type="match status" value="1"/>
</dbReference>
<dbReference type="PROSITE" id="PS00638">
    <property type="entry name" value="PII_GLNB_CTER"/>
    <property type="match status" value="1"/>
</dbReference>
<accession>A0A1T4PNP9</accession>
<dbReference type="Proteomes" id="UP000190328">
    <property type="component" value="Unassembled WGS sequence"/>
</dbReference>
<dbReference type="OrthoDB" id="9802729at2"/>
<dbReference type="PRINTS" id="PR00340">
    <property type="entry name" value="PIIGLNB"/>
</dbReference>
<dbReference type="AlphaFoldDB" id="A0A1T4PNP9"/>
<protein>
    <submittedName>
        <fullName evidence="2">Nitrogen regulatory protein P-II family</fullName>
    </submittedName>
</protein>
<proteinExistence type="inferred from homology"/>
<dbReference type="GO" id="GO:0005829">
    <property type="term" value="C:cytosol"/>
    <property type="evidence" value="ECO:0007669"/>
    <property type="project" value="TreeGrafter"/>
</dbReference>
<dbReference type="InterPro" id="IPR017918">
    <property type="entry name" value="N-reg_PII_CS"/>
</dbReference>
<dbReference type="GO" id="GO:0005524">
    <property type="term" value="F:ATP binding"/>
    <property type="evidence" value="ECO:0007669"/>
    <property type="project" value="TreeGrafter"/>
</dbReference>
<dbReference type="EMBL" id="FUXI01000021">
    <property type="protein sequence ID" value="SJZ92528.1"/>
    <property type="molecule type" value="Genomic_DNA"/>
</dbReference>
<dbReference type="PROSITE" id="PS51343">
    <property type="entry name" value="PII_GLNB_DOM"/>
    <property type="match status" value="1"/>
</dbReference>
<reference evidence="2 3" key="1">
    <citation type="submission" date="2017-02" db="EMBL/GenBank/DDBJ databases">
        <authorList>
            <person name="Peterson S.W."/>
        </authorList>
    </citation>
    <scope>NUCLEOTIDE SEQUENCE [LARGE SCALE GENOMIC DNA]</scope>
    <source>
        <strain evidence="2 3">ATCC BAA-1030</strain>
    </source>
</reference>
<dbReference type="RefSeq" id="WP_078807786.1">
    <property type="nucleotide sequence ID" value="NZ_FUXI01000021.1"/>
</dbReference>
<sequence>MKKIQAIVRAEKLEDLKKKIGENELANGMTVSQVLGFGQQKGFDEYIRGQKILTTLLAKVQIEIVVPDEKVEDLVKVIVEEAQTGEVGDGKIFIIPIEDAIRIRTGERGEKVL</sequence>
<dbReference type="InterPro" id="IPR011322">
    <property type="entry name" value="N-reg_PII-like_a/b"/>
</dbReference>
<keyword evidence="3" id="KW-1185">Reference proteome</keyword>
<dbReference type="GO" id="GO:0006808">
    <property type="term" value="P:regulation of nitrogen utilization"/>
    <property type="evidence" value="ECO:0007669"/>
    <property type="project" value="InterPro"/>
</dbReference>
<evidence type="ECO:0000313" key="3">
    <source>
        <dbReference type="Proteomes" id="UP000190328"/>
    </source>
</evidence>
<evidence type="ECO:0000313" key="2">
    <source>
        <dbReference type="EMBL" id="SJZ92528.1"/>
    </source>
</evidence>
<organism evidence="2 3">
    <name type="scientific">Pilibacter termitis</name>
    <dbReference type="NCBI Taxonomy" id="263852"/>
    <lineage>
        <taxon>Bacteria</taxon>
        <taxon>Bacillati</taxon>
        <taxon>Bacillota</taxon>
        <taxon>Bacilli</taxon>
        <taxon>Lactobacillales</taxon>
        <taxon>Enterococcaceae</taxon>
        <taxon>Pilibacter</taxon>
    </lineage>
</organism>
<dbReference type="SMART" id="SM00938">
    <property type="entry name" value="P-II"/>
    <property type="match status" value="1"/>
</dbReference>
<dbReference type="GO" id="GO:0030234">
    <property type="term" value="F:enzyme regulator activity"/>
    <property type="evidence" value="ECO:0007669"/>
    <property type="project" value="InterPro"/>
</dbReference>
<comment type="similarity">
    <text evidence="1">Belongs to the P(II) protein family.</text>
</comment>
<name>A0A1T4PNP9_9ENTE</name>
<dbReference type="PANTHER" id="PTHR30115">
    <property type="entry name" value="NITROGEN REGULATORY PROTEIN P-II"/>
    <property type="match status" value="1"/>
</dbReference>
<gene>
    <name evidence="2" type="ORF">SAMN02745116_01860</name>
</gene>
<dbReference type="STRING" id="263852.SAMN02745116_01860"/>
<dbReference type="Pfam" id="PF00543">
    <property type="entry name" value="P-II"/>
    <property type="match status" value="1"/>
</dbReference>
<dbReference type="PANTHER" id="PTHR30115:SF11">
    <property type="entry name" value="NITROGEN REGULATORY PROTEIN P-II HOMOLOG"/>
    <property type="match status" value="1"/>
</dbReference>
<evidence type="ECO:0000256" key="1">
    <source>
        <dbReference type="RuleBase" id="RU003936"/>
    </source>
</evidence>
<dbReference type="InterPro" id="IPR002187">
    <property type="entry name" value="N-reg_PII"/>
</dbReference>
<dbReference type="SUPFAM" id="SSF54913">
    <property type="entry name" value="GlnB-like"/>
    <property type="match status" value="1"/>
</dbReference>